<evidence type="ECO:0000313" key="2">
    <source>
        <dbReference type="EMBL" id="OEJ34802.1"/>
    </source>
</evidence>
<evidence type="ECO:0000256" key="1">
    <source>
        <dbReference type="SAM" id="MobiDB-lite"/>
    </source>
</evidence>
<organism evidence="2 3">
    <name type="scientific">Streptomyces subrutilus</name>
    <dbReference type="NCBI Taxonomy" id="36818"/>
    <lineage>
        <taxon>Bacteria</taxon>
        <taxon>Bacillati</taxon>
        <taxon>Actinomycetota</taxon>
        <taxon>Actinomycetes</taxon>
        <taxon>Kitasatosporales</taxon>
        <taxon>Streptomycetaceae</taxon>
        <taxon>Streptomyces</taxon>
    </lineage>
</organism>
<reference evidence="2 3" key="1">
    <citation type="submission" date="2016-08" db="EMBL/GenBank/DDBJ databases">
        <title>The complete genome of Streptomyces subrutilus 10-1-1.</title>
        <authorList>
            <person name="Chen X."/>
        </authorList>
    </citation>
    <scope>NUCLEOTIDE SEQUENCE [LARGE SCALE GENOMIC DNA]</scope>
    <source>
        <strain evidence="2 3">10-1-1</strain>
    </source>
</reference>
<accession>A0A1E5PZJ8</accession>
<proteinExistence type="predicted"/>
<dbReference type="EMBL" id="MEHK01000001">
    <property type="protein sequence ID" value="OEJ34802.1"/>
    <property type="molecule type" value="Genomic_DNA"/>
</dbReference>
<protein>
    <submittedName>
        <fullName evidence="2">Uncharacterized protein</fullName>
    </submittedName>
</protein>
<gene>
    <name evidence="2" type="ORF">BGK67_28790</name>
</gene>
<keyword evidence="3" id="KW-1185">Reference proteome</keyword>
<dbReference type="Proteomes" id="UP000095705">
    <property type="component" value="Unassembled WGS sequence"/>
</dbReference>
<feature type="region of interest" description="Disordered" evidence="1">
    <location>
        <begin position="64"/>
        <end position="86"/>
    </location>
</feature>
<comment type="caution">
    <text evidence="2">The sequence shown here is derived from an EMBL/GenBank/DDBJ whole genome shotgun (WGS) entry which is preliminary data.</text>
</comment>
<evidence type="ECO:0000313" key="3">
    <source>
        <dbReference type="Proteomes" id="UP000095705"/>
    </source>
</evidence>
<dbReference type="AlphaFoldDB" id="A0A1E5PZJ8"/>
<dbReference type="RefSeq" id="WP_069922991.1">
    <property type="nucleotide sequence ID" value="NZ_MEHK01000001.1"/>
</dbReference>
<name>A0A1E5PZJ8_9ACTN</name>
<sequence length="86" mass="9495">MRAAERDGQIVISVSPAELRRISGVLAESLSSMSRPEFFIRTGCSKPNVEALVRLLEDLAEGEVQESELDVTAGVEADENPRRPRR</sequence>